<gene>
    <name evidence="13" type="primary">LOC109726916</name>
    <name evidence="10" type="ORF">ACMD2_02976</name>
</gene>
<feature type="transmembrane region" description="Helical" evidence="8">
    <location>
        <begin position="966"/>
        <end position="993"/>
    </location>
</feature>
<feature type="compositionally biased region" description="Basic and acidic residues" evidence="7">
    <location>
        <begin position="543"/>
        <end position="561"/>
    </location>
</feature>
<dbReference type="Proteomes" id="UP000515123">
    <property type="component" value="Linkage group 22"/>
</dbReference>
<feature type="transmembrane region" description="Helical" evidence="8">
    <location>
        <begin position="855"/>
        <end position="881"/>
    </location>
</feature>
<dbReference type="EMBL" id="LSRQ01000310">
    <property type="protein sequence ID" value="OAY83805.1"/>
    <property type="molecule type" value="Genomic_DNA"/>
</dbReference>
<organism evidence="10 11">
    <name type="scientific">Ananas comosus</name>
    <name type="common">Pineapple</name>
    <name type="synonym">Ananas ananas</name>
    <dbReference type="NCBI Taxonomy" id="4615"/>
    <lineage>
        <taxon>Eukaryota</taxon>
        <taxon>Viridiplantae</taxon>
        <taxon>Streptophyta</taxon>
        <taxon>Embryophyta</taxon>
        <taxon>Tracheophyta</taxon>
        <taxon>Spermatophyta</taxon>
        <taxon>Magnoliopsida</taxon>
        <taxon>Liliopsida</taxon>
        <taxon>Poales</taxon>
        <taxon>Bromeliaceae</taxon>
        <taxon>Bromelioideae</taxon>
        <taxon>Ananas</taxon>
    </lineage>
</organism>
<dbReference type="InterPro" id="IPR047257">
    <property type="entry name" value="C2B_MCTP_PRT_plant"/>
</dbReference>
<dbReference type="AlphaFoldDB" id="A0A199W4H5"/>
<dbReference type="InterPro" id="IPR000008">
    <property type="entry name" value="C2_dom"/>
</dbReference>
<evidence type="ECO:0000256" key="2">
    <source>
        <dbReference type="ARBA" id="ARBA00007923"/>
    </source>
</evidence>
<reference evidence="13" key="2">
    <citation type="submission" date="2025-04" db="UniProtKB">
        <authorList>
            <consortium name="RefSeq"/>
        </authorList>
    </citation>
    <scope>IDENTIFICATION</scope>
    <source>
        <tissue evidence="13">Leaf</tissue>
    </source>
</reference>
<keyword evidence="3 8" id="KW-0812">Transmembrane</keyword>
<feature type="domain" description="C2" evidence="9">
    <location>
        <begin position="585"/>
        <end position="721"/>
    </location>
</feature>
<reference evidence="10 11" key="1">
    <citation type="journal article" date="2016" name="DNA Res.">
        <title>The draft genome of MD-2 pineapple using hybrid error correction of long reads.</title>
        <authorList>
            <person name="Redwan R.M."/>
            <person name="Saidin A."/>
            <person name="Kumar S.V."/>
        </authorList>
    </citation>
    <scope>NUCLEOTIDE SEQUENCE [LARGE SCALE GENOMIC DNA]</scope>
    <source>
        <strain evidence="11">cv. MD2</strain>
        <tissue evidence="10">Leaf</tissue>
    </source>
</reference>
<proteinExistence type="inferred from homology"/>
<evidence type="ECO:0000256" key="7">
    <source>
        <dbReference type="SAM" id="MobiDB-lite"/>
    </source>
</evidence>
<evidence type="ECO:0000256" key="6">
    <source>
        <dbReference type="ARBA" id="ARBA00023136"/>
    </source>
</evidence>
<evidence type="ECO:0000259" key="9">
    <source>
        <dbReference type="PROSITE" id="PS50004"/>
    </source>
</evidence>
<dbReference type="STRING" id="4615.A0A199W4H5"/>
<feature type="region of interest" description="Disordered" evidence="7">
    <location>
        <begin position="540"/>
        <end position="561"/>
    </location>
</feature>
<dbReference type="InterPro" id="IPR047259">
    <property type="entry name" value="QUIRKY-like"/>
</dbReference>
<evidence type="ECO:0000256" key="1">
    <source>
        <dbReference type="ARBA" id="ARBA00004141"/>
    </source>
</evidence>
<sequence>MGSYKLGVEVINAYNLMPKEKGSSNPHVELEFNGQKFRTTVKEKELNPVWNERFFFNISDPSSIPNLSLEASIYSINTERNSRSFLGKVRLAGTSFVPSSDAAVMHYPLENNIFFSRVRGELGLKVFLTVDPSIKASNPLPAIDPATKIHPQKQVLNPKPNPARDRSGGPRRTFHSIGKEAHNQHEHCPPVTTSEEPVKRDAGQFKCESPKSKCESPKFANMCSRAPSKKEAEYALKKTNPSLGFGQIVGGQVIHAEKPSTMYDLVEPMQYLFVRVVKAKDLPESTDPFTELKFGISKAATKQLEKKPNPEWNEVFAFSHECMHSTILEVQIKDKKQEKDEYIGRVRFNINDVPMRAPLDSQLAPEWYRLDDKKEEKIKGELMLAVWIGTQADEAFPDAWQSDVANAAADASVAASPHVRSKVYHAPRLWYVRVNIIEALDIEIADKDRTPEVFVKAQIGDQHFRTRKMKSRRSKYFWNEEIMFVAAEPFEDQLVLSVEDRVKLDKDEVIGRVTIPLFKVEKRVDDRTFHSRWFNLEKPNGADADKPKKDAADGDKAKKDKPASRIHLRVFLEGGYHVLDESTQYSSDFRPSAKQLWKPAVGVLQVGILGATGLLPMKTKDGKGMTDAYCVAKYGKKWIRTRTMINSLCPRFNEQHTWEIYDPATVLTVGVFDNCQIGEKGNGKKDAKDSKDGKEGQDAVIGKIRIRLSTLETGRVYTHSYPLLVLQPSGLKKMGELHLAVRFSSTSFVGMMSMYARPLLPKMHYVRPLMLFQIDVLCHHAIQILAARLGRMEPPLRKEVVEFMSDVDCHLWSMRRSKANFFRLTSVFSRLFEAGKWFKAICTWTKPVASVLVHVLFTMLVCFPELILPTAFLYMSFIGLWNYRHRAQYPPHMNTKLSQAENADPDELDEEFDALPTSKEAEVVKKRYDRLRCVAGKVQMLVGDVATQGERIQALISWRDPRATSVFVLLCSVAAAVAYVTPLRVVVALLGFYTMRHPRFRQKTPSAPANFFRRLPARIDSML</sequence>
<dbReference type="FunFam" id="2.60.40.150:FF:000119">
    <property type="entry name" value="C2 domain-containing protein"/>
    <property type="match status" value="1"/>
</dbReference>
<dbReference type="Pfam" id="PF08372">
    <property type="entry name" value="PRT_C"/>
    <property type="match status" value="1"/>
</dbReference>
<dbReference type="CDD" id="cd08378">
    <property type="entry name" value="C2B_MCTP_PRT_plant"/>
    <property type="match status" value="1"/>
</dbReference>
<feature type="domain" description="C2" evidence="9">
    <location>
        <begin position="413"/>
        <end position="534"/>
    </location>
</feature>
<keyword evidence="12" id="KW-1185">Reference proteome</keyword>
<evidence type="ECO:0000256" key="5">
    <source>
        <dbReference type="ARBA" id="ARBA00022989"/>
    </source>
</evidence>
<dbReference type="SMART" id="SM00239">
    <property type="entry name" value="C2"/>
    <property type="match status" value="4"/>
</dbReference>
<accession>A0A199W4H5</accession>
<evidence type="ECO:0000313" key="11">
    <source>
        <dbReference type="Proteomes" id="UP000092600"/>
    </source>
</evidence>
<dbReference type="Proteomes" id="UP000092600">
    <property type="component" value="Unassembled WGS sequence"/>
</dbReference>
<dbReference type="InterPro" id="IPR035892">
    <property type="entry name" value="C2_domain_sf"/>
</dbReference>
<dbReference type="Gene3D" id="2.60.40.150">
    <property type="entry name" value="C2 domain"/>
    <property type="match status" value="4"/>
</dbReference>
<dbReference type="Gramene" id="Aco009308.1.mrna1">
    <property type="protein sequence ID" value="Aco009308.1.mrna1.cds1"/>
    <property type="gene ID" value="Aco009308.1.path1"/>
</dbReference>
<evidence type="ECO:0000313" key="10">
    <source>
        <dbReference type="EMBL" id="OAY83805.1"/>
    </source>
</evidence>
<dbReference type="FunFam" id="2.60.40.150:FF:000090">
    <property type="entry name" value="C2 domain-containing protein"/>
    <property type="match status" value="1"/>
</dbReference>
<dbReference type="GO" id="GO:0016020">
    <property type="term" value="C:membrane"/>
    <property type="evidence" value="ECO:0007669"/>
    <property type="project" value="UniProtKB-SubCell"/>
</dbReference>
<name>A0A199W4H5_ANACO</name>
<protein>
    <submittedName>
        <fullName evidence="13">FT-interacting protein 1-like</fullName>
    </submittedName>
    <submittedName>
        <fullName evidence="10">Protein QUIRKY</fullName>
    </submittedName>
</protein>
<evidence type="ECO:0000256" key="8">
    <source>
        <dbReference type="SAM" id="Phobius"/>
    </source>
</evidence>
<comment type="similarity">
    <text evidence="2">Belongs to the MCTP family.</text>
</comment>
<keyword evidence="4" id="KW-0677">Repeat</keyword>
<dbReference type="InterPro" id="IPR047255">
    <property type="entry name" value="C2D_MCTP_PRT_plant"/>
</dbReference>
<keyword evidence="6 8" id="KW-0472">Membrane</keyword>
<dbReference type="Pfam" id="PF00168">
    <property type="entry name" value="C2"/>
    <property type="match status" value="4"/>
</dbReference>
<dbReference type="InterPro" id="IPR047258">
    <property type="entry name" value="C2C_MCTP_PRT_plant"/>
</dbReference>
<evidence type="ECO:0000313" key="13">
    <source>
        <dbReference type="RefSeq" id="XP_020112322.1"/>
    </source>
</evidence>
<dbReference type="PANTHER" id="PTHR31425">
    <property type="entry name" value="PHOSPHORIBOSYLANTHRANILATE TRANSFERASE ISOFORM 1"/>
    <property type="match status" value="1"/>
</dbReference>
<feature type="domain" description="C2" evidence="9">
    <location>
        <begin position="1"/>
        <end position="107"/>
    </location>
</feature>
<feature type="domain" description="C2" evidence="9">
    <location>
        <begin position="253"/>
        <end position="368"/>
    </location>
</feature>
<dbReference type="RefSeq" id="XP_020112322.1">
    <property type="nucleotide sequence ID" value="XM_020256733.1"/>
</dbReference>
<evidence type="ECO:0000256" key="3">
    <source>
        <dbReference type="ARBA" id="ARBA00022692"/>
    </source>
</evidence>
<comment type="subcellular location">
    <subcellularLocation>
        <location evidence="1">Membrane</location>
        <topology evidence="1">Multi-pass membrane protein</topology>
    </subcellularLocation>
</comment>
<dbReference type="CDD" id="cd04019">
    <property type="entry name" value="C2C_MCTP_PRT_plant"/>
    <property type="match status" value="1"/>
</dbReference>
<evidence type="ECO:0000313" key="12">
    <source>
        <dbReference type="Proteomes" id="UP000515123"/>
    </source>
</evidence>
<dbReference type="SUPFAM" id="SSF49562">
    <property type="entry name" value="C2 domain (Calcium/lipid-binding domain, CaLB)"/>
    <property type="match status" value="4"/>
</dbReference>
<evidence type="ECO:0000256" key="4">
    <source>
        <dbReference type="ARBA" id="ARBA00022737"/>
    </source>
</evidence>
<dbReference type="InterPro" id="IPR013583">
    <property type="entry name" value="MCTP_C"/>
</dbReference>
<dbReference type="CDD" id="cd08379">
    <property type="entry name" value="C2D_MCTP_PRT_plant"/>
    <property type="match status" value="1"/>
</dbReference>
<dbReference type="PANTHER" id="PTHR31425:SF32">
    <property type="entry name" value="MULTIPLE C2 DOMAIN AND TRANSMEMBRANE REGION PROTEIN 9"/>
    <property type="match status" value="1"/>
</dbReference>
<dbReference type="OrthoDB" id="546057at2759"/>
<keyword evidence="5 8" id="KW-1133">Transmembrane helix</keyword>
<dbReference type="GeneID" id="109726916"/>
<dbReference type="PROSITE" id="PS50004">
    <property type="entry name" value="C2"/>
    <property type="match status" value="4"/>
</dbReference>